<dbReference type="Gene3D" id="3.30.70.2540">
    <property type="entry name" value="CRISPR-associated endoribonuclease Cas6/Csy4"/>
    <property type="match status" value="1"/>
</dbReference>
<sequence length="184" mass="21314">MDSYIDIRIRPDAEMRENVLLNKVYTKLHKALFDLQALDIGVSFPETKVMLGTLIRVHSNQARLEKLMALSWLGGLSGYCACSDIKIVPEHALHRRVSRWRPNMSQSHLRRLIKRGSISEHEIKAYKAKMFAEQMTTLPYLEMESTSNKNHHRRYIQMTDVQDSSLVGDFDYFGLSKAATIPWF</sequence>
<dbReference type="Pfam" id="PF09618">
    <property type="entry name" value="Cas_Csy4"/>
    <property type="match status" value="1"/>
</dbReference>
<accession>A0A7H1J3M0</accession>
<gene>
    <name evidence="1" type="primary">cas6f</name>
    <name evidence="1" type="ORF">IBG28_15515</name>
</gene>
<dbReference type="InterPro" id="IPR013396">
    <property type="entry name" value="CRISPR-assoc_prot_Csy4"/>
</dbReference>
<proteinExistence type="predicted"/>
<evidence type="ECO:0000313" key="2">
    <source>
        <dbReference type="Proteomes" id="UP000516370"/>
    </source>
</evidence>
<keyword evidence="2" id="KW-1185">Reference proteome</keyword>
<dbReference type="KEGG" id="mard:IBG28_15515"/>
<dbReference type="InterPro" id="IPR042564">
    <property type="entry name" value="CRISPR-Cas6/Csy4_sf"/>
</dbReference>
<dbReference type="RefSeq" id="WP_111605506.1">
    <property type="nucleotide sequence ID" value="NZ_BMLJ01000001.1"/>
</dbReference>
<dbReference type="NCBIfam" id="TIGR02563">
    <property type="entry name" value="cas_Csy4"/>
    <property type="match status" value="1"/>
</dbReference>
<dbReference type="OrthoDB" id="259831at2"/>
<protein>
    <submittedName>
        <fullName evidence="1">Type I-F CRISPR-associated endoribonuclease Cas6/Csy4</fullName>
    </submittedName>
</protein>
<dbReference type="AlphaFoldDB" id="A0A7H1J3M0"/>
<evidence type="ECO:0000313" key="1">
    <source>
        <dbReference type="EMBL" id="QNT05086.1"/>
    </source>
</evidence>
<dbReference type="GO" id="GO:0004519">
    <property type="term" value="F:endonuclease activity"/>
    <property type="evidence" value="ECO:0007669"/>
    <property type="project" value="InterPro"/>
</dbReference>
<dbReference type="Proteomes" id="UP000516370">
    <property type="component" value="Chromosome"/>
</dbReference>
<name>A0A7H1J3M0_9GAMM</name>
<dbReference type="GO" id="GO:0043571">
    <property type="term" value="P:maintenance of CRISPR repeat elements"/>
    <property type="evidence" value="ECO:0007669"/>
    <property type="project" value="InterPro"/>
</dbReference>
<dbReference type="CDD" id="cd09739">
    <property type="entry name" value="Cas6_I-F"/>
    <property type="match status" value="1"/>
</dbReference>
<dbReference type="EMBL" id="CP061081">
    <property type="protein sequence ID" value="QNT05086.1"/>
    <property type="molecule type" value="Genomic_DNA"/>
</dbReference>
<organism evidence="1 2">
    <name type="scientific">Marinomonas arctica</name>
    <dbReference type="NCBI Taxonomy" id="383750"/>
    <lineage>
        <taxon>Bacteria</taxon>
        <taxon>Pseudomonadati</taxon>
        <taxon>Pseudomonadota</taxon>
        <taxon>Gammaproteobacteria</taxon>
        <taxon>Oceanospirillales</taxon>
        <taxon>Oceanospirillaceae</taxon>
        <taxon>Marinomonas</taxon>
    </lineage>
</organism>
<reference evidence="1 2" key="1">
    <citation type="submission" date="2020-09" db="EMBL/GenBank/DDBJ databases">
        <title>Complete genome sequence of an Arctic sea ice bacterium Marinomonas arctica BSI20414.</title>
        <authorList>
            <person name="Liao L."/>
            <person name="Chen B."/>
        </authorList>
    </citation>
    <scope>NUCLEOTIDE SEQUENCE [LARGE SCALE GENOMIC DNA]</scope>
    <source>
        <strain evidence="1 2">BSI20414</strain>
    </source>
</reference>